<gene>
    <name evidence="1" type="ORF">UU49_C0015G0007</name>
</gene>
<proteinExistence type="predicted"/>
<organism evidence="1 2">
    <name type="scientific">Candidatus Magasanikbacteria bacterium GW2011_GWC2_41_17</name>
    <dbReference type="NCBI Taxonomy" id="1619048"/>
    <lineage>
        <taxon>Bacteria</taxon>
        <taxon>Candidatus Magasanikiibacteriota</taxon>
    </lineage>
</organism>
<dbReference type="PATRIC" id="fig|1619048.3.peg.497"/>
<dbReference type="STRING" id="1619048.UU49_C0015G0007"/>
<name>A0A0G0YER4_9BACT</name>
<reference evidence="1 2" key="1">
    <citation type="journal article" date="2015" name="Nature">
        <title>rRNA introns, odd ribosomes, and small enigmatic genomes across a large radiation of phyla.</title>
        <authorList>
            <person name="Brown C.T."/>
            <person name="Hug L.A."/>
            <person name="Thomas B.C."/>
            <person name="Sharon I."/>
            <person name="Castelle C.J."/>
            <person name="Singh A."/>
            <person name="Wilkins M.J."/>
            <person name="Williams K.H."/>
            <person name="Banfield J.F."/>
        </authorList>
    </citation>
    <scope>NUCLEOTIDE SEQUENCE [LARGE SCALE GENOMIC DNA]</scope>
</reference>
<dbReference type="AlphaFoldDB" id="A0A0G0YER4"/>
<accession>A0A0G0YER4</accession>
<sequence length="172" mass="19684">MLYFFVEPLKGVFRLNPMRYSKLFKFTFPYKLAIILALISIVFDSSFPRLAQAQGADLSNLETIGQLPLANDREATRTIKVVLTAYSSTPNQTDSTPFITANNKQVYDGLIAANWLKFGTRVKFPELFGDKIFTVNDRMHSRFGRGRVDLWLDLPLDEVKAFGVKRVVMEMY</sequence>
<dbReference type="EMBL" id="LCAV01000015">
    <property type="protein sequence ID" value="KKR98822.1"/>
    <property type="molecule type" value="Genomic_DNA"/>
</dbReference>
<dbReference type="CDD" id="cd22784">
    <property type="entry name" value="DPBB_MltA_YuiC-like"/>
    <property type="match status" value="1"/>
</dbReference>
<comment type="caution">
    <text evidence="1">The sequence shown here is derived from an EMBL/GenBank/DDBJ whole genome shotgun (WGS) entry which is preliminary data.</text>
</comment>
<protein>
    <recommendedName>
        <fullName evidence="3">3D domain-containing protein</fullName>
    </recommendedName>
</protein>
<evidence type="ECO:0000313" key="2">
    <source>
        <dbReference type="Proteomes" id="UP000034108"/>
    </source>
</evidence>
<evidence type="ECO:0000313" key="1">
    <source>
        <dbReference type="EMBL" id="KKR98822.1"/>
    </source>
</evidence>
<dbReference type="Proteomes" id="UP000034108">
    <property type="component" value="Unassembled WGS sequence"/>
</dbReference>
<evidence type="ECO:0008006" key="3">
    <source>
        <dbReference type="Google" id="ProtNLM"/>
    </source>
</evidence>